<dbReference type="EC" id="2.7.4.9" evidence="2 11"/>
<keyword evidence="7 11" id="KW-0418">Kinase</keyword>
<name>A0A1I5W178_9FIRM</name>
<proteinExistence type="inferred from homology"/>
<dbReference type="PROSITE" id="PS01331">
    <property type="entry name" value="THYMIDYLATE_KINASE"/>
    <property type="match status" value="1"/>
</dbReference>
<feature type="binding site" evidence="11">
    <location>
        <begin position="12"/>
        <end position="19"/>
    </location>
    <ligand>
        <name>ATP</name>
        <dbReference type="ChEBI" id="CHEBI:30616"/>
    </ligand>
</feature>
<dbReference type="AlphaFoldDB" id="A0A1I5W178"/>
<evidence type="ECO:0000256" key="9">
    <source>
        <dbReference type="ARBA" id="ARBA00048743"/>
    </source>
</evidence>
<keyword evidence="4 11" id="KW-0808">Transferase</keyword>
<evidence type="ECO:0000256" key="10">
    <source>
        <dbReference type="ARBA" id="ARBA00057735"/>
    </source>
</evidence>
<dbReference type="InterPro" id="IPR018094">
    <property type="entry name" value="Thymidylate_kinase"/>
</dbReference>
<keyword evidence="14" id="KW-1185">Reference proteome</keyword>
<dbReference type="PANTHER" id="PTHR10344:SF4">
    <property type="entry name" value="UMP-CMP KINASE 2, MITOCHONDRIAL"/>
    <property type="match status" value="1"/>
</dbReference>
<protein>
    <recommendedName>
        <fullName evidence="3 11">Thymidylate kinase</fullName>
        <ecNumber evidence="2 11">2.7.4.9</ecNumber>
    </recommendedName>
    <alternativeName>
        <fullName evidence="11">dTMP kinase</fullName>
    </alternativeName>
</protein>
<evidence type="ECO:0000256" key="3">
    <source>
        <dbReference type="ARBA" id="ARBA00017144"/>
    </source>
</evidence>
<evidence type="ECO:0000256" key="6">
    <source>
        <dbReference type="ARBA" id="ARBA00022741"/>
    </source>
</evidence>
<evidence type="ECO:0000256" key="11">
    <source>
        <dbReference type="HAMAP-Rule" id="MF_00165"/>
    </source>
</evidence>
<dbReference type="NCBIfam" id="TIGR00041">
    <property type="entry name" value="DTMP_kinase"/>
    <property type="match status" value="1"/>
</dbReference>
<comment type="similarity">
    <text evidence="1 11">Belongs to the thymidylate kinase family.</text>
</comment>
<evidence type="ECO:0000256" key="4">
    <source>
        <dbReference type="ARBA" id="ARBA00022679"/>
    </source>
</evidence>
<dbReference type="GO" id="GO:0005829">
    <property type="term" value="C:cytosol"/>
    <property type="evidence" value="ECO:0007669"/>
    <property type="project" value="TreeGrafter"/>
</dbReference>
<evidence type="ECO:0000256" key="1">
    <source>
        <dbReference type="ARBA" id="ARBA00009776"/>
    </source>
</evidence>
<comment type="catalytic activity">
    <reaction evidence="9 11">
        <text>dTMP + ATP = dTDP + ADP</text>
        <dbReference type="Rhea" id="RHEA:13517"/>
        <dbReference type="ChEBI" id="CHEBI:30616"/>
        <dbReference type="ChEBI" id="CHEBI:58369"/>
        <dbReference type="ChEBI" id="CHEBI:63528"/>
        <dbReference type="ChEBI" id="CHEBI:456216"/>
        <dbReference type="EC" id="2.7.4.9"/>
    </reaction>
</comment>
<dbReference type="GO" id="GO:0004798">
    <property type="term" value="F:dTMP kinase activity"/>
    <property type="evidence" value="ECO:0007669"/>
    <property type="project" value="UniProtKB-UniRule"/>
</dbReference>
<accession>A0A1I5W178</accession>
<dbReference type="InterPro" id="IPR018095">
    <property type="entry name" value="Thymidylate_kin_CS"/>
</dbReference>
<evidence type="ECO:0000313" key="13">
    <source>
        <dbReference type="EMBL" id="SFQ13528.1"/>
    </source>
</evidence>
<evidence type="ECO:0000256" key="2">
    <source>
        <dbReference type="ARBA" id="ARBA00012980"/>
    </source>
</evidence>
<keyword evidence="5 11" id="KW-0545">Nucleotide biosynthesis</keyword>
<reference evidence="13 14" key="1">
    <citation type="submission" date="2016-10" db="EMBL/GenBank/DDBJ databases">
        <authorList>
            <person name="de Groot N.N."/>
        </authorList>
    </citation>
    <scope>NUCLEOTIDE SEQUENCE [LARGE SCALE GENOMIC DNA]</scope>
    <source>
        <strain evidence="13 14">DSM 20678</strain>
    </source>
</reference>
<evidence type="ECO:0000259" key="12">
    <source>
        <dbReference type="Pfam" id="PF02223"/>
    </source>
</evidence>
<comment type="function">
    <text evidence="10 11">Phosphorylation of dTMP to form dTDP in both de novo and salvage pathways of dTTP synthesis.</text>
</comment>
<dbReference type="Pfam" id="PF02223">
    <property type="entry name" value="Thymidylate_kin"/>
    <property type="match status" value="1"/>
</dbReference>
<keyword evidence="8 11" id="KW-0067">ATP-binding</keyword>
<dbReference type="Gene3D" id="3.40.50.300">
    <property type="entry name" value="P-loop containing nucleotide triphosphate hydrolases"/>
    <property type="match status" value="1"/>
</dbReference>
<sequence length="212" mass="24256">MDMAGIFITFEGPDGAGKTTQVKLLERHLRQRGYDVLVTREPGGTPVGEEIRKILLNRNYKDMDAVTEMYLYAASRAQHVRQVIKPALNEGKMVLCDRFVDSSVAYQGFGRGLGMDVVEAVNRYALGGIVPDLTLFLNIRPEDALARGRIRSEELDRLESEELEFHRRVYQGFLALQKKYPERIKEVDASRSIDEVFEQVRRLVEYLLSCKK</sequence>
<evidence type="ECO:0000256" key="5">
    <source>
        <dbReference type="ARBA" id="ARBA00022727"/>
    </source>
</evidence>
<dbReference type="STRING" id="937334.SAMN05444406_11365"/>
<dbReference type="EMBL" id="FOXR01000013">
    <property type="protein sequence ID" value="SFQ13528.1"/>
    <property type="molecule type" value="Genomic_DNA"/>
</dbReference>
<evidence type="ECO:0000256" key="8">
    <source>
        <dbReference type="ARBA" id="ARBA00022840"/>
    </source>
</evidence>
<dbReference type="GO" id="GO:0006227">
    <property type="term" value="P:dUDP biosynthetic process"/>
    <property type="evidence" value="ECO:0007669"/>
    <property type="project" value="TreeGrafter"/>
</dbReference>
<dbReference type="GO" id="GO:0005524">
    <property type="term" value="F:ATP binding"/>
    <property type="evidence" value="ECO:0007669"/>
    <property type="project" value="UniProtKB-UniRule"/>
</dbReference>
<dbReference type="CDD" id="cd01672">
    <property type="entry name" value="TMPK"/>
    <property type="match status" value="1"/>
</dbReference>
<evidence type="ECO:0000313" key="14">
    <source>
        <dbReference type="Proteomes" id="UP000198577"/>
    </source>
</evidence>
<dbReference type="InterPro" id="IPR027417">
    <property type="entry name" value="P-loop_NTPase"/>
</dbReference>
<evidence type="ECO:0000256" key="7">
    <source>
        <dbReference type="ARBA" id="ARBA00022777"/>
    </source>
</evidence>
<dbReference type="InterPro" id="IPR039430">
    <property type="entry name" value="Thymidylate_kin-like_dom"/>
</dbReference>
<feature type="domain" description="Thymidylate kinase-like" evidence="12">
    <location>
        <begin position="10"/>
        <end position="199"/>
    </location>
</feature>
<organism evidence="13 14">
    <name type="scientific">Caldicoprobacter faecalis</name>
    <dbReference type="NCBI Taxonomy" id="937334"/>
    <lineage>
        <taxon>Bacteria</taxon>
        <taxon>Bacillati</taxon>
        <taxon>Bacillota</taxon>
        <taxon>Clostridia</taxon>
        <taxon>Caldicoprobacterales</taxon>
        <taxon>Caldicoprobacteraceae</taxon>
        <taxon>Caldicoprobacter</taxon>
    </lineage>
</organism>
<dbReference type="PANTHER" id="PTHR10344">
    <property type="entry name" value="THYMIDYLATE KINASE"/>
    <property type="match status" value="1"/>
</dbReference>
<dbReference type="HAMAP" id="MF_00165">
    <property type="entry name" value="Thymidylate_kinase"/>
    <property type="match status" value="1"/>
</dbReference>
<gene>
    <name evidence="11" type="primary">tmk</name>
    <name evidence="13" type="ORF">SAMN05444406_11365</name>
</gene>
<dbReference type="FunFam" id="3.40.50.300:FF:000225">
    <property type="entry name" value="Thymidylate kinase"/>
    <property type="match status" value="1"/>
</dbReference>
<dbReference type="GO" id="GO:0006233">
    <property type="term" value="P:dTDP biosynthetic process"/>
    <property type="evidence" value="ECO:0007669"/>
    <property type="project" value="InterPro"/>
</dbReference>
<dbReference type="Proteomes" id="UP000198577">
    <property type="component" value="Unassembled WGS sequence"/>
</dbReference>
<dbReference type="SUPFAM" id="SSF52540">
    <property type="entry name" value="P-loop containing nucleoside triphosphate hydrolases"/>
    <property type="match status" value="1"/>
</dbReference>
<dbReference type="GO" id="GO:0006235">
    <property type="term" value="P:dTTP biosynthetic process"/>
    <property type="evidence" value="ECO:0007669"/>
    <property type="project" value="UniProtKB-UniRule"/>
</dbReference>
<keyword evidence="6 11" id="KW-0547">Nucleotide-binding</keyword>